<dbReference type="EMBL" id="BDCX01000021">
    <property type="protein sequence ID" value="GAT70993.1"/>
    <property type="molecule type" value="Genomic_DNA"/>
</dbReference>
<name>A0A161MF99_9ACTN</name>
<accession>A0A161MF99</accession>
<dbReference type="Gene3D" id="3.30.70.100">
    <property type="match status" value="1"/>
</dbReference>
<reference evidence="2 3" key="1">
    <citation type="journal article" date="2016" name="Genome Announc.">
        <title>Draft Genome Sequence of Planomonospora sphaerica JCM9374, a Rare Actinomycete.</title>
        <authorList>
            <person name="Dohra H."/>
            <person name="Suzuki T."/>
            <person name="Inoue Y."/>
            <person name="Kodani S."/>
        </authorList>
    </citation>
    <scope>NUCLEOTIDE SEQUENCE [LARGE SCALE GENOMIC DNA]</scope>
    <source>
        <strain evidence="2 3">JCM 9374</strain>
    </source>
</reference>
<sequence length="78" mass="8371">MRRRKHITTTTVYTFAGMTCRGCARTATAALDMLGTVREVTVDLPTGQATVVSDGPLPANQVADAVRRAGYELTTLRS</sequence>
<dbReference type="Proteomes" id="UP000077701">
    <property type="component" value="Unassembled WGS sequence"/>
</dbReference>
<dbReference type="InterPro" id="IPR006121">
    <property type="entry name" value="HMA_dom"/>
</dbReference>
<keyword evidence="3" id="KW-1185">Reference proteome</keyword>
<comment type="caution">
    <text evidence="2">The sequence shown here is derived from an EMBL/GenBank/DDBJ whole genome shotgun (WGS) entry which is preliminary data.</text>
</comment>
<evidence type="ECO:0000259" key="1">
    <source>
        <dbReference type="PROSITE" id="PS50846"/>
    </source>
</evidence>
<evidence type="ECO:0000313" key="2">
    <source>
        <dbReference type="EMBL" id="GAT70993.1"/>
    </source>
</evidence>
<protein>
    <submittedName>
        <fullName evidence="2">Heavy metal transport/detoxification protein</fullName>
    </submittedName>
</protein>
<evidence type="ECO:0000313" key="3">
    <source>
        <dbReference type="Proteomes" id="UP000077701"/>
    </source>
</evidence>
<dbReference type="CDD" id="cd00371">
    <property type="entry name" value="HMA"/>
    <property type="match status" value="1"/>
</dbReference>
<proteinExistence type="predicted"/>
<gene>
    <name evidence="2" type="ORF">PS9374_06684</name>
</gene>
<reference evidence="3" key="2">
    <citation type="submission" date="2016-04" db="EMBL/GenBank/DDBJ databases">
        <title>Planomonospora sphaerica JCM9374 whole genome shotgun sequence.</title>
        <authorList>
            <person name="Suzuki T."/>
            <person name="Dohra H."/>
            <person name="Kodani S."/>
        </authorList>
    </citation>
    <scope>NUCLEOTIDE SEQUENCE [LARGE SCALE GENOMIC DNA]</scope>
    <source>
        <strain evidence="3">JCM 9374</strain>
    </source>
</reference>
<dbReference type="GO" id="GO:0046872">
    <property type="term" value="F:metal ion binding"/>
    <property type="evidence" value="ECO:0007669"/>
    <property type="project" value="InterPro"/>
</dbReference>
<dbReference type="SUPFAM" id="SSF55008">
    <property type="entry name" value="HMA, heavy metal-associated domain"/>
    <property type="match status" value="1"/>
</dbReference>
<feature type="domain" description="HMA" evidence="1">
    <location>
        <begin position="9"/>
        <end position="74"/>
    </location>
</feature>
<dbReference type="STRING" id="161355.PS9374_06684"/>
<dbReference type="AlphaFoldDB" id="A0A161MF99"/>
<organism evidence="2 3">
    <name type="scientific">Planomonospora sphaerica</name>
    <dbReference type="NCBI Taxonomy" id="161355"/>
    <lineage>
        <taxon>Bacteria</taxon>
        <taxon>Bacillati</taxon>
        <taxon>Actinomycetota</taxon>
        <taxon>Actinomycetes</taxon>
        <taxon>Streptosporangiales</taxon>
        <taxon>Streptosporangiaceae</taxon>
        <taxon>Planomonospora</taxon>
    </lineage>
</organism>
<dbReference type="InterPro" id="IPR036163">
    <property type="entry name" value="HMA_dom_sf"/>
</dbReference>
<dbReference type="PROSITE" id="PS50846">
    <property type="entry name" value="HMA_2"/>
    <property type="match status" value="1"/>
</dbReference>
<dbReference type="Pfam" id="PF00403">
    <property type="entry name" value="HMA"/>
    <property type="match status" value="1"/>
</dbReference>